<keyword evidence="5 9" id="KW-0472">Membrane</keyword>
<accession>A0A2G8KF43</accession>
<keyword evidence="2 9" id="KW-0812">Transmembrane</keyword>
<feature type="compositionally biased region" description="Basic and acidic residues" evidence="8">
    <location>
        <begin position="121"/>
        <end position="137"/>
    </location>
</feature>
<feature type="compositionally biased region" description="Basic residues" evidence="8">
    <location>
        <begin position="149"/>
        <end position="158"/>
    </location>
</feature>
<dbReference type="SUPFAM" id="SSF81321">
    <property type="entry name" value="Family A G protein-coupled receptor-like"/>
    <property type="match status" value="1"/>
</dbReference>
<sequence>MSTNPAQFALAQYLSQYSSAEEINEAQPPDAKKKVWLKKRNKVRPNDNVTLGIATSDVTGRMKNVGSEFHGLRDSGDITDGSMESESDQNVVRTRINVMDRNRLLLLQLEQSMKLPRNRLKPLEVNKSTKQDRENEKSCPNQPASRIGVKVKKNRTSKTRVDNKKSQREISRTEKGKDNDHFHEERNKNIVVKQSGKKEEKNGVVSDRTFNYRNVKPVTKKPPIAKFQHLKEGEDRSDVSNLSSAKSTDLSSNNKSLLPSEKDESQNRDICTISGDHMTTVLPKSTSAPKKVCSGSFGRSSQRGLTSSSSIKDELKISCMLLVILTSFVMCWAPIAIVNLVETIRDESVAPGMNQFSVFMMFFSSLINPVTYGLLNRKFRKEFSNVFCLHCPSETPSSHGVTEERAKRVFTL</sequence>
<dbReference type="OrthoDB" id="2105199at2759"/>
<reference evidence="11 12" key="1">
    <citation type="journal article" date="2017" name="PLoS Biol.">
        <title>The sea cucumber genome provides insights into morphological evolution and visceral regeneration.</title>
        <authorList>
            <person name="Zhang X."/>
            <person name="Sun L."/>
            <person name="Yuan J."/>
            <person name="Sun Y."/>
            <person name="Gao Y."/>
            <person name="Zhang L."/>
            <person name="Li S."/>
            <person name="Dai H."/>
            <person name="Hamel J.F."/>
            <person name="Liu C."/>
            <person name="Yu Y."/>
            <person name="Liu S."/>
            <person name="Lin W."/>
            <person name="Guo K."/>
            <person name="Jin S."/>
            <person name="Xu P."/>
            <person name="Storey K.B."/>
            <person name="Huan P."/>
            <person name="Zhang T."/>
            <person name="Zhou Y."/>
            <person name="Zhang J."/>
            <person name="Lin C."/>
            <person name="Li X."/>
            <person name="Xing L."/>
            <person name="Huo D."/>
            <person name="Sun M."/>
            <person name="Wang L."/>
            <person name="Mercier A."/>
            <person name="Li F."/>
            <person name="Yang H."/>
            <person name="Xiang J."/>
        </authorList>
    </citation>
    <scope>NUCLEOTIDE SEQUENCE [LARGE SCALE GENOMIC DNA]</scope>
    <source>
        <strain evidence="11">Shaxun</strain>
        <tissue evidence="11">Muscle</tissue>
    </source>
</reference>
<keyword evidence="6 11" id="KW-0675">Receptor</keyword>
<dbReference type="STRING" id="307972.A0A2G8KF43"/>
<dbReference type="EMBL" id="MRZV01000632">
    <property type="protein sequence ID" value="PIK46613.1"/>
    <property type="molecule type" value="Genomic_DNA"/>
</dbReference>
<dbReference type="PRINTS" id="PR00237">
    <property type="entry name" value="GPCRRHODOPSN"/>
</dbReference>
<evidence type="ECO:0000313" key="12">
    <source>
        <dbReference type="Proteomes" id="UP000230750"/>
    </source>
</evidence>
<feature type="compositionally biased region" description="Basic and acidic residues" evidence="8">
    <location>
        <begin position="159"/>
        <end position="188"/>
    </location>
</feature>
<evidence type="ECO:0000259" key="10">
    <source>
        <dbReference type="PROSITE" id="PS50262"/>
    </source>
</evidence>
<feature type="region of interest" description="Disordered" evidence="8">
    <location>
        <begin position="118"/>
        <end position="205"/>
    </location>
</feature>
<protein>
    <submittedName>
        <fullName evidence="11">Putative alpha-2C adrenergic receptor-like</fullName>
    </submittedName>
</protein>
<feature type="transmembrane region" description="Helical" evidence="9">
    <location>
        <begin position="353"/>
        <end position="375"/>
    </location>
</feature>
<evidence type="ECO:0000256" key="8">
    <source>
        <dbReference type="SAM" id="MobiDB-lite"/>
    </source>
</evidence>
<comment type="subcellular location">
    <subcellularLocation>
        <location evidence="1">Membrane</location>
        <topology evidence="1">Multi-pass membrane protein</topology>
    </subcellularLocation>
</comment>
<evidence type="ECO:0000256" key="7">
    <source>
        <dbReference type="ARBA" id="ARBA00023224"/>
    </source>
</evidence>
<evidence type="ECO:0000256" key="5">
    <source>
        <dbReference type="ARBA" id="ARBA00023136"/>
    </source>
</evidence>
<keyword evidence="4" id="KW-0297">G-protein coupled receptor</keyword>
<evidence type="ECO:0000256" key="4">
    <source>
        <dbReference type="ARBA" id="ARBA00023040"/>
    </source>
</evidence>
<evidence type="ECO:0000256" key="2">
    <source>
        <dbReference type="ARBA" id="ARBA00022692"/>
    </source>
</evidence>
<keyword evidence="12" id="KW-1185">Reference proteome</keyword>
<name>A0A2G8KF43_STIJA</name>
<dbReference type="PANTHER" id="PTHR24240">
    <property type="entry name" value="OPSIN"/>
    <property type="match status" value="1"/>
</dbReference>
<dbReference type="InterPro" id="IPR000276">
    <property type="entry name" value="GPCR_Rhodpsn"/>
</dbReference>
<evidence type="ECO:0000256" key="9">
    <source>
        <dbReference type="SAM" id="Phobius"/>
    </source>
</evidence>
<dbReference type="CDD" id="cd00637">
    <property type="entry name" value="7tm_classA_rhodopsin-like"/>
    <property type="match status" value="1"/>
</dbReference>
<proteinExistence type="predicted"/>
<feature type="region of interest" description="Disordered" evidence="8">
    <location>
        <begin position="223"/>
        <end position="268"/>
    </location>
</feature>
<dbReference type="GO" id="GO:0016020">
    <property type="term" value="C:membrane"/>
    <property type="evidence" value="ECO:0007669"/>
    <property type="project" value="UniProtKB-SubCell"/>
</dbReference>
<feature type="region of interest" description="Disordered" evidence="8">
    <location>
        <begin position="282"/>
        <end position="306"/>
    </location>
</feature>
<gene>
    <name evidence="11" type="ORF">BSL78_16526</name>
</gene>
<dbReference type="Proteomes" id="UP000230750">
    <property type="component" value="Unassembled WGS sequence"/>
</dbReference>
<comment type="caution">
    <text evidence="11">The sequence shown here is derived from an EMBL/GenBank/DDBJ whole genome shotgun (WGS) entry which is preliminary data.</text>
</comment>
<feature type="region of interest" description="Disordered" evidence="8">
    <location>
        <begin position="67"/>
        <end position="88"/>
    </location>
</feature>
<keyword evidence="7" id="KW-0807">Transducer</keyword>
<dbReference type="Gene3D" id="1.20.1070.10">
    <property type="entry name" value="Rhodopsin 7-helix transmembrane proteins"/>
    <property type="match status" value="1"/>
</dbReference>
<keyword evidence="3 9" id="KW-1133">Transmembrane helix</keyword>
<dbReference type="Pfam" id="PF00001">
    <property type="entry name" value="7tm_1"/>
    <property type="match status" value="1"/>
</dbReference>
<dbReference type="GO" id="GO:0004930">
    <property type="term" value="F:G protein-coupled receptor activity"/>
    <property type="evidence" value="ECO:0007669"/>
    <property type="project" value="UniProtKB-KW"/>
</dbReference>
<dbReference type="PROSITE" id="PS50262">
    <property type="entry name" value="G_PROTEIN_RECEP_F1_2"/>
    <property type="match status" value="1"/>
</dbReference>
<feature type="compositionally biased region" description="Basic and acidic residues" evidence="8">
    <location>
        <begin position="229"/>
        <end position="238"/>
    </location>
</feature>
<feature type="transmembrane region" description="Helical" evidence="9">
    <location>
        <begin position="319"/>
        <end position="341"/>
    </location>
</feature>
<evidence type="ECO:0000256" key="6">
    <source>
        <dbReference type="ARBA" id="ARBA00023170"/>
    </source>
</evidence>
<evidence type="ECO:0000256" key="1">
    <source>
        <dbReference type="ARBA" id="ARBA00004141"/>
    </source>
</evidence>
<dbReference type="InterPro" id="IPR017452">
    <property type="entry name" value="GPCR_Rhodpsn_7TM"/>
</dbReference>
<organism evidence="11 12">
    <name type="scientific">Stichopus japonicus</name>
    <name type="common">Sea cucumber</name>
    <dbReference type="NCBI Taxonomy" id="307972"/>
    <lineage>
        <taxon>Eukaryota</taxon>
        <taxon>Metazoa</taxon>
        <taxon>Echinodermata</taxon>
        <taxon>Eleutherozoa</taxon>
        <taxon>Echinozoa</taxon>
        <taxon>Holothuroidea</taxon>
        <taxon>Aspidochirotacea</taxon>
        <taxon>Aspidochirotida</taxon>
        <taxon>Stichopodidae</taxon>
        <taxon>Apostichopus</taxon>
    </lineage>
</organism>
<dbReference type="AlphaFoldDB" id="A0A2G8KF43"/>
<dbReference type="InterPro" id="IPR050125">
    <property type="entry name" value="GPCR_opsins"/>
</dbReference>
<feature type="compositionally biased region" description="Polar residues" evidence="8">
    <location>
        <begin position="239"/>
        <end position="257"/>
    </location>
</feature>
<evidence type="ECO:0000256" key="3">
    <source>
        <dbReference type="ARBA" id="ARBA00022989"/>
    </source>
</evidence>
<feature type="domain" description="G-protein coupled receptors family 1 profile" evidence="10">
    <location>
        <begin position="299"/>
        <end position="372"/>
    </location>
</feature>
<evidence type="ECO:0000313" key="11">
    <source>
        <dbReference type="EMBL" id="PIK46613.1"/>
    </source>
</evidence>